<protein>
    <recommendedName>
        <fullName evidence="8">Homeobox domain-containing protein</fullName>
    </recommendedName>
</protein>
<keyword evidence="10" id="KW-1185">Reference proteome</keyword>
<evidence type="ECO:0000256" key="6">
    <source>
        <dbReference type="RuleBase" id="RU000682"/>
    </source>
</evidence>
<dbReference type="Pfam" id="PF00046">
    <property type="entry name" value="Homeodomain"/>
    <property type="match status" value="1"/>
</dbReference>
<sequence>MDDSNAFMFGNNSAAVAMSALQAAASASMMDGKPQGAMSFYPYSAFHANSTMGSTLRPMHASLANGTPFGINDILSRPIATSASVGEQTGAPLASLSPSSQPANLYPNSMGQGAVMAQAAAMYLGNGGVNISPNSGMRYSKPLAELPGRPPIYWPGVISDDWREKLSMHGTPSTIVMEKYGRKKHTRPTFSGQQIFALEKTFEQSKYLAGPERARLAYSLAMTESQVKVWFQNRRTKWRKRHAAEMASAKKRQDGEVTQKMKERERDAQTENLSSYPSSLVESDKEDKSPSGGHNNFDNFSDTQSTSGSVVTSKQGSDNDGSDVVSGDDEDAKPLPPNRPSSSGAADDEDSETEKERQFKSLLYGGQRSRGEQYEQAPGAYTTQFSACPGELAPNGGIQSFNFGMLSNKSPGVSSAGYRNSGTNSLCVGTSSMVGADSIFNGCPAALSGGLVGEINLQKY</sequence>
<dbReference type="InterPro" id="IPR001356">
    <property type="entry name" value="HD"/>
</dbReference>
<comment type="subcellular location">
    <subcellularLocation>
        <location evidence="1 5 6">Nucleus</location>
    </subcellularLocation>
</comment>
<reference evidence="9 10" key="1">
    <citation type="submission" date="2024-02" db="EMBL/GenBank/DDBJ databases">
        <authorList>
            <person name="Daric V."/>
            <person name="Darras S."/>
        </authorList>
    </citation>
    <scope>NUCLEOTIDE SEQUENCE [LARGE SCALE GENOMIC DNA]</scope>
</reference>
<feature type="domain" description="Homeobox" evidence="8">
    <location>
        <begin position="181"/>
        <end position="241"/>
    </location>
</feature>
<gene>
    <name evidence="9" type="ORF">CVLEPA_LOCUS20851</name>
</gene>
<dbReference type="SUPFAM" id="SSF46689">
    <property type="entry name" value="Homeodomain-like"/>
    <property type="match status" value="1"/>
</dbReference>
<keyword evidence="3 5" id="KW-0371">Homeobox</keyword>
<accession>A0ABP0GAS5</accession>
<dbReference type="PANTHER" id="PTHR24340">
    <property type="entry name" value="HOMEOBOX PROTEIN NKX"/>
    <property type="match status" value="1"/>
</dbReference>
<feature type="compositionally biased region" description="Polar residues" evidence="7">
    <location>
        <begin position="270"/>
        <end position="281"/>
    </location>
</feature>
<evidence type="ECO:0000313" key="9">
    <source>
        <dbReference type="EMBL" id="CAK8688896.1"/>
    </source>
</evidence>
<keyword evidence="2 5" id="KW-0238">DNA-binding</keyword>
<dbReference type="CDD" id="cd00086">
    <property type="entry name" value="homeodomain"/>
    <property type="match status" value="1"/>
</dbReference>
<evidence type="ECO:0000256" key="2">
    <source>
        <dbReference type="ARBA" id="ARBA00023125"/>
    </source>
</evidence>
<evidence type="ECO:0000256" key="5">
    <source>
        <dbReference type="PROSITE-ProRule" id="PRU00108"/>
    </source>
</evidence>
<feature type="region of interest" description="Disordered" evidence="7">
    <location>
        <begin position="241"/>
        <end position="373"/>
    </location>
</feature>
<evidence type="ECO:0000313" key="10">
    <source>
        <dbReference type="Proteomes" id="UP001642483"/>
    </source>
</evidence>
<dbReference type="SMART" id="SM00389">
    <property type="entry name" value="HOX"/>
    <property type="match status" value="1"/>
</dbReference>
<feature type="compositionally biased region" description="Basic and acidic residues" evidence="7">
    <location>
        <begin position="251"/>
        <end position="269"/>
    </location>
</feature>
<comment type="caution">
    <text evidence="9">The sequence shown here is derived from an EMBL/GenBank/DDBJ whole genome shotgun (WGS) entry which is preliminary data.</text>
</comment>
<feature type="compositionally biased region" description="Polar residues" evidence="7">
    <location>
        <begin position="292"/>
        <end position="315"/>
    </location>
</feature>
<dbReference type="Gene3D" id="1.10.10.60">
    <property type="entry name" value="Homeodomain-like"/>
    <property type="match status" value="1"/>
</dbReference>
<dbReference type="PANTHER" id="PTHR24340:SF35">
    <property type="entry name" value="HGTX, ISOFORM C"/>
    <property type="match status" value="1"/>
</dbReference>
<dbReference type="InterPro" id="IPR020479">
    <property type="entry name" value="HD_metazoa"/>
</dbReference>
<dbReference type="InterPro" id="IPR050394">
    <property type="entry name" value="Homeobox_NK-like"/>
</dbReference>
<organism evidence="9 10">
    <name type="scientific">Clavelina lepadiformis</name>
    <name type="common">Light-bulb sea squirt</name>
    <name type="synonym">Ascidia lepadiformis</name>
    <dbReference type="NCBI Taxonomy" id="159417"/>
    <lineage>
        <taxon>Eukaryota</taxon>
        <taxon>Metazoa</taxon>
        <taxon>Chordata</taxon>
        <taxon>Tunicata</taxon>
        <taxon>Ascidiacea</taxon>
        <taxon>Aplousobranchia</taxon>
        <taxon>Clavelinidae</taxon>
        <taxon>Clavelina</taxon>
    </lineage>
</organism>
<feature type="DNA-binding region" description="Homeobox" evidence="5">
    <location>
        <begin position="183"/>
        <end position="242"/>
    </location>
</feature>
<evidence type="ECO:0000256" key="1">
    <source>
        <dbReference type="ARBA" id="ARBA00004123"/>
    </source>
</evidence>
<dbReference type="EMBL" id="CAWYQH010000108">
    <property type="protein sequence ID" value="CAK8688896.1"/>
    <property type="molecule type" value="Genomic_DNA"/>
</dbReference>
<proteinExistence type="predicted"/>
<dbReference type="PROSITE" id="PS50071">
    <property type="entry name" value="HOMEOBOX_2"/>
    <property type="match status" value="1"/>
</dbReference>
<evidence type="ECO:0000259" key="8">
    <source>
        <dbReference type="PROSITE" id="PS50071"/>
    </source>
</evidence>
<feature type="compositionally biased region" description="Low complexity" evidence="7">
    <location>
        <begin position="316"/>
        <end position="325"/>
    </location>
</feature>
<evidence type="ECO:0000256" key="7">
    <source>
        <dbReference type="SAM" id="MobiDB-lite"/>
    </source>
</evidence>
<dbReference type="InterPro" id="IPR017970">
    <property type="entry name" value="Homeobox_CS"/>
</dbReference>
<name>A0ABP0GAS5_CLALP</name>
<dbReference type="PROSITE" id="PS00027">
    <property type="entry name" value="HOMEOBOX_1"/>
    <property type="match status" value="1"/>
</dbReference>
<dbReference type="InterPro" id="IPR009057">
    <property type="entry name" value="Homeodomain-like_sf"/>
</dbReference>
<dbReference type="Proteomes" id="UP001642483">
    <property type="component" value="Unassembled WGS sequence"/>
</dbReference>
<evidence type="ECO:0000256" key="4">
    <source>
        <dbReference type="ARBA" id="ARBA00023242"/>
    </source>
</evidence>
<dbReference type="PRINTS" id="PR00024">
    <property type="entry name" value="HOMEOBOX"/>
</dbReference>
<evidence type="ECO:0000256" key="3">
    <source>
        <dbReference type="ARBA" id="ARBA00023155"/>
    </source>
</evidence>
<keyword evidence="4 5" id="KW-0539">Nucleus</keyword>